<evidence type="ECO:0000256" key="7">
    <source>
        <dbReference type="ARBA" id="ARBA00022723"/>
    </source>
</evidence>
<dbReference type="GO" id="GO:0046872">
    <property type="term" value="F:metal ion binding"/>
    <property type="evidence" value="ECO:0007669"/>
    <property type="project" value="UniProtKB-KW"/>
</dbReference>
<dbReference type="PANTHER" id="PTHR34448:SF1">
    <property type="entry name" value="BLL6088 PROTEIN"/>
    <property type="match status" value="1"/>
</dbReference>
<organism evidence="10 11">
    <name type="scientific">Acetobacterium paludosum</name>
    <dbReference type="NCBI Taxonomy" id="52693"/>
    <lineage>
        <taxon>Bacteria</taxon>
        <taxon>Bacillati</taxon>
        <taxon>Bacillota</taxon>
        <taxon>Clostridia</taxon>
        <taxon>Eubacteriales</taxon>
        <taxon>Eubacteriaceae</taxon>
        <taxon>Acetobacterium</taxon>
    </lineage>
</organism>
<dbReference type="InterPro" id="IPR035097">
    <property type="entry name" value="M29_N-terminal"/>
</dbReference>
<evidence type="ECO:0000256" key="4">
    <source>
        <dbReference type="ARBA" id="ARBA00008236"/>
    </source>
</evidence>
<protein>
    <submittedName>
        <fullName evidence="10">Aminopeptidase</fullName>
    </submittedName>
</protein>
<dbReference type="InterPro" id="IPR052170">
    <property type="entry name" value="M29_Exopeptidase"/>
</dbReference>
<sequence length="368" mass="41465">MRDHRLINYAHSLVNYSLYVKKNEWVVIRGSDLAMPLIKECYREILKVDAHPSVLLIPDGISEIMLKEASDDQLQFNSPLMMEAYSKADKVLTILGNNNLKALTSIPSERIALQRRAGAPLTKIFNDRISLGLMDWTLCLYPTESGAQEANMSLEEYENFVFEACLINTPNPIASWKKIHDDQQAMVNYLNTKKNYHVIAKDTDLTLSTDNRTWINSDGHHNFPSGEVFTAPVRESVNGTIRFTFPGIYSGQEIEDIRLTFKNGKVTDATAKRGEDLLLSLIDTDEGSHFAGEFAIGTNYGITKFTKNMLFDEKIGGTIHLALGSSYPECGPVNDSLLHWDMLCDMKDGGEIYADDELCYKNGKFLKR</sequence>
<comment type="cofactor">
    <cofactor evidence="2">
        <name>Mg(2+)</name>
        <dbReference type="ChEBI" id="CHEBI:18420"/>
    </cofactor>
</comment>
<evidence type="ECO:0000256" key="8">
    <source>
        <dbReference type="ARBA" id="ARBA00022801"/>
    </source>
</evidence>
<proteinExistence type="inferred from homology"/>
<evidence type="ECO:0000256" key="5">
    <source>
        <dbReference type="ARBA" id="ARBA00022438"/>
    </source>
</evidence>
<comment type="similarity">
    <text evidence="4">Belongs to the peptidase M29 family.</text>
</comment>
<evidence type="ECO:0000256" key="6">
    <source>
        <dbReference type="ARBA" id="ARBA00022670"/>
    </source>
</evidence>
<reference evidence="10" key="2">
    <citation type="submission" date="2020-10" db="EMBL/GenBank/DDBJ databases">
        <title>Comparative genomics of the Acetobacterium genus.</title>
        <authorList>
            <person name="Marshall C."/>
            <person name="May H."/>
            <person name="Norman S."/>
        </authorList>
    </citation>
    <scope>NUCLEOTIDE SEQUENCE</scope>
    <source>
        <strain evidence="10">DER-2019</strain>
    </source>
</reference>
<dbReference type="GO" id="GO:0004177">
    <property type="term" value="F:aminopeptidase activity"/>
    <property type="evidence" value="ECO:0007669"/>
    <property type="project" value="UniProtKB-KW"/>
</dbReference>
<accession>A0A923I5Z9</accession>
<dbReference type="GO" id="GO:0008237">
    <property type="term" value="F:metallopeptidase activity"/>
    <property type="evidence" value="ECO:0007669"/>
    <property type="project" value="UniProtKB-KW"/>
</dbReference>
<dbReference type="OrthoDB" id="9803993at2"/>
<comment type="cofactor">
    <cofactor evidence="3">
        <name>Zn(2+)</name>
        <dbReference type="ChEBI" id="CHEBI:29105"/>
    </cofactor>
</comment>
<dbReference type="RefSeq" id="WP_148567278.1">
    <property type="nucleotide sequence ID" value="NZ_RXYA01000008.1"/>
</dbReference>
<reference evidence="10" key="1">
    <citation type="submission" date="2019-10" db="EMBL/GenBank/DDBJ databases">
        <authorList>
            <person name="Ross D.E."/>
            <person name="Gulliver D."/>
        </authorList>
    </citation>
    <scope>NUCLEOTIDE SEQUENCE</scope>
    <source>
        <strain evidence="10">DER-2019</strain>
    </source>
</reference>
<dbReference type="SUPFAM" id="SSF144052">
    <property type="entry name" value="Thermophilic metalloprotease-like"/>
    <property type="match status" value="1"/>
</dbReference>
<name>A0A923I5Z9_9FIRM</name>
<keyword evidence="8" id="KW-0378">Hydrolase</keyword>
<keyword evidence="7" id="KW-0479">Metal-binding</keyword>
<keyword evidence="9" id="KW-0482">Metalloprotease</keyword>
<comment type="caution">
    <text evidence="10">The sequence shown here is derived from an EMBL/GenBank/DDBJ whole genome shotgun (WGS) entry which is preliminary data.</text>
</comment>
<dbReference type="AlphaFoldDB" id="A0A923I5Z9"/>
<evidence type="ECO:0000256" key="2">
    <source>
        <dbReference type="ARBA" id="ARBA00001946"/>
    </source>
</evidence>
<evidence type="ECO:0000313" key="11">
    <source>
        <dbReference type="Proteomes" id="UP000616595"/>
    </source>
</evidence>
<comment type="cofactor">
    <cofactor evidence="1">
        <name>Co(2+)</name>
        <dbReference type="ChEBI" id="CHEBI:48828"/>
    </cofactor>
</comment>
<dbReference type="Pfam" id="PF02073">
    <property type="entry name" value="Peptidase_M29"/>
    <property type="match status" value="1"/>
</dbReference>
<dbReference type="EMBL" id="WJBD01000021">
    <property type="protein sequence ID" value="MBC3889620.1"/>
    <property type="molecule type" value="Genomic_DNA"/>
</dbReference>
<dbReference type="PANTHER" id="PTHR34448">
    <property type="entry name" value="AMINOPEPTIDASE"/>
    <property type="match status" value="1"/>
</dbReference>
<evidence type="ECO:0000256" key="1">
    <source>
        <dbReference type="ARBA" id="ARBA00001941"/>
    </source>
</evidence>
<keyword evidence="11" id="KW-1185">Reference proteome</keyword>
<dbReference type="Gene3D" id="3.40.1830.10">
    <property type="entry name" value="Thermophilic metalloprotease (M29)"/>
    <property type="match status" value="1"/>
</dbReference>
<evidence type="ECO:0000256" key="3">
    <source>
        <dbReference type="ARBA" id="ARBA00001947"/>
    </source>
</evidence>
<keyword evidence="5 10" id="KW-0031">Aminopeptidase</keyword>
<gene>
    <name evidence="10" type="ORF">GH810_15005</name>
</gene>
<dbReference type="Proteomes" id="UP000616595">
    <property type="component" value="Unassembled WGS sequence"/>
</dbReference>
<dbReference type="GO" id="GO:0006508">
    <property type="term" value="P:proteolysis"/>
    <property type="evidence" value="ECO:0007669"/>
    <property type="project" value="UniProtKB-KW"/>
</dbReference>
<keyword evidence="6" id="KW-0645">Protease</keyword>
<evidence type="ECO:0000313" key="10">
    <source>
        <dbReference type="EMBL" id="MBC3889620.1"/>
    </source>
</evidence>
<dbReference type="InterPro" id="IPR000787">
    <property type="entry name" value="Peptidase_M29"/>
</dbReference>
<evidence type="ECO:0000256" key="9">
    <source>
        <dbReference type="ARBA" id="ARBA00023049"/>
    </source>
</evidence>